<evidence type="ECO:0000256" key="3">
    <source>
        <dbReference type="ARBA" id="ARBA00022741"/>
    </source>
</evidence>
<evidence type="ECO:0000256" key="4">
    <source>
        <dbReference type="ARBA" id="ARBA00022777"/>
    </source>
</evidence>
<dbReference type="SMART" id="SM00219">
    <property type="entry name" value="TyrKc"/>
    <property type="match status" value="1"/>
</dbReference>
<dbReference type="PROSITE" id="PS00109">
    <property type="entry name" value="PROTEIN_KINASE_TYR"/>
    <property type="match status" value="1"/>
</dbReference>
<dbReference type="GO" id="GO:0005524">
    <property type="term" value="F:ATP binding"/>
    <property type="evidence" value="ECO:0007669"/>
    <property type="project" value="UniProtKB-KW"/>
</dbReference>
<evidence type="ECO:0000313" key="10">
    <source>
        <dbReference type="Proteomes" id="UP000676336"/>
    </source>
</evidence>
<dbReference type="InterPro" id="IPR050122">
    <property type="entry name" value="RTK"/>
</dbReference>
<dbReference type="InterPro" id="IPR020635">
    <property type="entry name" value="Tyr_kinase_cat_dom"/>
</dbReference>
<dbReference type="GO" id="GO:0030182">
    <property type="term" value="P:neuron differentiation"/>
    <property type="evidence" value="ECO:0007669"/>
    <property type="project" value="UniProtKB-ARBA"/>
</dbReference>
<dbReference type="PROSITE" id="PS50011">
    <property type="entry name" value="PROTEIN_KINASE_DOM"/>
    <property type="match status" value="1"/>
</dbReference>
<dbReference type="GO" id="GO:0048468">
    <property type="term" value="P:cell development"/>
    <property type="evidence" value="ECO:0007669"/>
    <property type="project" value="UniProtKB-ARBA"/>
</dbReference>
<dbReference type="GO" id="GO:0050793">
    <property type="term" value="P:regulation of developmental process"/>
    <property type="evidence" value="ECO:0007669"/>
    <property type="project" value="UniProtKB-ARBA"/>
</dbReference>
<dbReference type="PRINTS" id="PR00109">
    <property type="entry name" value="TYRKINASE"/>
</dbReference>
<gene>
    <name evidence="9" type="ORF">SMN809_LOCUS80578</name>
</gene>
<evidence type="ECO:0000256" key="7">
    <source>
        <dbReference type="ARBA" id="ARBA00023137"/>
    </source>
</evidence>
<dbReference type="GO" id="GO:0012505">
    <property type="term" value="C:endomembrane system"/>
    <property type="evidence" value="ECO:0007669"/>
    <property type="project" value="UniProtKB-SubCell"/>
</dbReference>
<keyword evidence="4" id="KW-0418">Kinase</keyword>
<evidence type="ECO:0000313" key="9">
    <source>
        <dbReference type="EMBL" id="CAF5217628.1"/>
    </source>
</evidence>
<dbReference type="GO" id="GO:0007169">
    <property type="term" value="P:cell surface receptor protein tyrosine kinase signaling pathway"/>
    <property type="evidence" value="ECO:0007669"/>
    <property type="project" value="TreeGrafter"/>
</dbReference>
<dbReference type="Proteomes" id="UP000676336">
    <property type="component" value="Unassembled WGS sequence"/>
</dbReference>
<keyword evidence="3" id="KW-0547">Nucleotide-binding</keyword>
<accession>A0A8S3JH38</accession>
<keyword evidence="5" id="KW-0067">ATP-binding</keyword>
<dbReference type="InterPro" id="IPR011009">
    <property type="entry name" value="Kinase-like_dom_sf"/>
</dbReference>
<reference evidence="9" key="1">
    <citation type="submission" date="2021-02" db="EMBL/GenBank/DDBJ databases">
        <authorList>
            <person name="Nowell W R."/>
        </authorList>
    </citation>
    <scope>NUCLEOTIDE SEQUENCE</scope>
</reference>
<comment type="caution">
    <text evidence="9">The sequence shown here is derived from an EMBL/GenBank/DDBJ whole genome shotgun (WGS) entry which is preliminary data.</text>
</comment>
<evidence type="ECO:0000256" key="1">
    <source>
        <dbReference type="ARBA" id="ARBA00004308"/>
    </source>
</evidence>
<dbReference type="InterPro" id="IPR000719">
    <property type="entry name" value="Prot_kinase_dom"/>
</dbReference>
<dbReference type="Gene3D" id="1.10.510.10">
    <property type="entry name" value="Transferase(Phosphotransferase) domain 1"/>
    <property type="match status" value="1"/>
</dbReference>
<feature type="non-terminal residue" evidence="9">
    <location>
        <position position="1"/>
    </location>
</feature>
<feature type="domain" description="Protein kinase" evidence="8">
    <location>
        <begin position="1"/>
        <end position="165"/>
    </location>
</feature>
<dbReference type="Pfam" id="PF07714">
    <property type="entry name" value="PK_Tyr_Ser-Thr"/>
    <property type="match status" value="1"/>
</dbReference>
<dbReference type="PANTHER" id="PTHR24416">
    <property type="entry name" value="TYROSINE-PROTEIN KINASE RECEPTOR"/>
    <property type="match status" value="1"/>
</dbReference>
<dbReference type="FunFam" id="1.10.510.10:FF:001512">
    <property type="entry name" value="Receptor tyrosine-protein kinase erbB-2"/>
    <property type="match status" value="1"/>
</dbReference>
<evidence type="ECO:0000259" key="8">
    <source>
        <dbReference type="PROSITE" id="PS50011"/>
    </source>
</evidence>
<dbReference type="AlphaFoldDB" id="A0A8S3JH38"/>
<evidence type="ECO:0000256" key="5">
    <source>
        <dbReference type="ARBA" id="ARBA00022840"/>
    </source>
</evidence>
<proteinExistence type="predicted"/>
<dbReference type="GO" id="GO:0004714">
    <property type="term" value="F:transmembrane receptor protein tyrosine kinase activity"/>
    <property type="evidence" value="ECO:0007669"/>
    <property type="project" value="TreeGrafter"/>
</dbReference>
<dbReference type="InterPro" id="IPR001245">
    <property type="entry name" value="Ser-Thr/Tyr_kinase_cat_dom"/>
</dbReference>
<evidence type="ECO:0000256" key="6">
    <source>
        <dbReference type="ARBA" id="ARBA00023136"/>
    </source>
</evidence>
<protein>
    <recommendedName>
        <fullName evidence="8">Protein kinase domain-containing protein</fullName>
    </recommendedName>
</protein>
<dbReference type="InterPro" id="IPR008266">
    <property type="entry name" value="Tyr_kinase_AS"/>
</dbReference>
<organism evidence="9 10">
    <name type="scientific">Rotaria magnacalcarata</name>
    <dbReference type="NCBI Taxonomy" id="392030"/>
    <lineage>
        <taxon>Eukaryota</taxon>
        <taxon>Metazoa</taxon>
        <taxon>Spiralia</taxon>
        <taxon>Gnathifera</taxon>
        <taxon>Rotifera</taxon>
        <taxon>Eurotatoria</taxon>
        <taxon>Bdelloidea</taxon>
        <taxon>Philodinida</taxon>
        <taxon>Philodinidae</taxon>
        <taxon>Rotaria</taxon>
    </lineage>
</organism>
<dbReference type="SUPFAM" id="SSF56112">
    <property type="entry name" value="Protein kinase-like (PK-like)"/>
    <property type="match status" value="1"/>
</dbReference>
<keyword evidence="6" id="KW-0472">Membrane</keyword>
<evidence type="ECO:0000256" key="2">
    <source>
        <dbReference type="ARBA" id="ARBA00022679"/>
    </source>
</evidence>
<sequence>MQQFDHPHIIKLIGVCIEQPVLLIMELSRLGELRSYLVANRSDFDLITLVIYCEQLASALAYLESKKFVHRDIAARNVLVSNHECVKLADFGLSRRLTLENSYYKASKGKLPIRWMAPESINFRRFTHLSDVWMFAVCMWEILTMGKKPFQSIPNADVIDQIENG</sequence>
<keyword evidence="2" id="KW-0808">Transferase</keyword>
<dbReference type="GO" id="GO:0005886">
    <property type="term" value="C:plasma membrane"/>
    <property type="evidence" value="ECO:0007669"/>
    <property type="project" value="TreeGrafter"/>
</dbReference>
<dbReference type="PANTHER" id="PTHR24416:SF611">
    <property type="entry name" value="TYROSINE-PROTEIN KINASE TRANSMEMBRANE RECEPTOR ROR"/>
    <property type="match status" value="1"/>
</dbReference>
<keyword evidence="7" id="KW-0829">Tyrosine-protein kinase</keyword>
<name>A0A8S3JH38_9BILA</name>
<dbReference type="GO" id="GO:0043235">
    <property type="term" value="C:receptor complex"/>
    <property type="evidence" value="ECO:0007669"/>
    <property type="project" value="TreeGrafter"/>
</dbReference>
<dbReference type="EMBL" id="CAJOBI010345723">
    <property type="protein sequence ID" value="CAF5217628.1"/>
    <property type="molecule type" value="Genomic_DNA"/>
</dbReference>
<comment type="subcellular location">
    <subcellularLocation>
        <location evidence="1">Endomembrane system</location>
    </subcellularLocation>
</comment>